<organism evidence="2 3">
    <name type="scientific">Chrysodeixis includens</name>
    <name type="common">Soybean looper</name>
    <name type="synonym">Pseudoplusia includens</name>
    <dbReference type="NCBI Taxonomy" id="689277"/>
    <lineage>
        <taxon>Eukaryota</taxon>
        <taxon>Metazoa</taxon>
        <taxon>Ecdysozoa</taxon>
        <taxon>Arthropoda</taxon>
        <taxon>Hexapoda</taxon>
        <taxon>Insecta</taxon>
        <taxon>Pterygota</taxon>
        <taxon>Neoptera</taxon>
        <taxon>Endopterygota</taxon>
        <taxon>Lepidoptera</taxon>
        <taxon>Glossata</taxon>
        <taxon>Ditrysia</taxon>
        <taxon>Noctuoidea</taxon>
        <taxon>Noctuidae</taxon>
        <taxon>Plusiinae</taxon>
        <taxon>Chrysodeixis</taxon>
    </lineage>
</organism>
<name>A0A9N8PYC9_CHRIL</name>
<accession>A0A9N8PYC9</accession>
<proteinExistence type="predicted"/>
<feature type="region of interest" description="Disordered" evidence="1">
    <location>
        <begin position="1"/>
        <end position="123"/>
    </location>
</feature>
<feature type="compositionally biased region" description="Polar residues" evidence="1">
    <location>
        <begin position="9"/>
        <end position="22"/>
    </location>
</feature>
<dbReference type="Proteomes" id="UP001154114">
    <property type="component" value="Chromosome 1"/>
</dbReference>
<evidence type="ECO:0000313" key="2">
    <source>
        <dbReference type="EMBL" id="CAD0193906.1"/>
    </source>
</evidence>
<reference evidence="2" key="1">
    <citation type="submission" date="2021-12" db="EMBL/GenBank/DDBJ databases">
        <authorList>
            <person name="King R."/>
        </authorList>
    </citation>
    <scope>NUCLEOTIDE SEQUENCE</scope>
</reference>
<gene>
    <name evidence="2" type="ORF">CINC_LOCUS202</name>
</gene>
<evidence type="ECO:0000256" key="1">
    <source>
        <dbReference type="SAM" id="MobiDB-lite"/>
    </source>
</evidence>
<feature type="compositionally biased region" description="Polar residues" evidence="1">
    <location>
        <begin position="112"/>
        <end position="123"/>
    </location>
</feature>
<keyword evidence="3" id="KW-1185">Reference proteome</keyword>
<feature type="compositionally biased region" description="Polar residues" evidence="1">
    <location>
        <begin position="35"/>
        <end position="57"/>
    </location>
</feature>
<evidence type="ECO:0000313" key="3">
    <source>
        <dbReference type="Proteomes" id="UP001154114"/>
    </source>
</evidence>
<protein>
    <submittedName>
        <fullName evidence="2">Uncharacterized protein</fullName>
    </submittedName>
</protein>
<dbReference type="EMBL" id="LR824004">
    <property type="protein sequence ID" value="CAD0193906.1"/>
    <property type="molecule type" value="Genomic_DNA"/>
</dbReference>
<sequence>MRHPEPTSHGGQRNETMRNAGTQEHGGNPGPHGTNEPQPHGTNEPSRPTMNEATATNRKIWRQPGANDRMWPERTQPEPMRATRNHGPVNGRPANGPSQRRQPGANDPARATQPQRKPQPRTN</sequence>
<dbReference type="AlphaFoldDB" id="A0A9N8PYC9"/>